<sequence length="1045" mass="107440">MPGLLFKLTSAGRAALVNPENTGTVSRQVVSVGIATAPFAHNDGLTALPNERAPRLTTVAGDTVADDTIHVTMTDNSADQYTMYGFGLYLDNGVLLGTYGQDTPIVEKSPAAMMLLATDILLTTVDTAALTFGNTSFLNPPATTTVKGVVELADNTETQIGTDATRSVTPAGLSSRTATDTRTGLVELATNSETQTGTDATRSVTPAGLSSRTATETRTGLLEIATQTEVDQGTDDARAVTAKKLLARLKLLGFGGVGTEGAITDMDDATVPGGLLYVPGAAINVPLNLGPGVALHRPYGTAGFQLFSPYSSDRIVFRRRTSNAWQAWKELALLDSPTFVGTPLVPTAAKGTTTKQAASTEFVMAAIADLVASSPGTLDTLKELAEALGNDPNFATTVTTQLGNKFDKAGGVIGLQTSGWPAINAPTARIIDGGNTQAANGPSGGLAIESYGPGVQLIDRSAGARNAQLMADGSILSVSFDTTAAPGSYAYQFLFSADGYMAVGGPLSSAAAIRMGLPIPGGAVSQHGIYNNVEFNETATSTGATYSSIPRVKDAAFTMASLVGFFAPTPVVGASATVTEYAGLMANDVTLPNILRKIGARLRMGAGPDKWNLYGDGTASNHLAGKLLLGTTADNGNLLQVAGSASIATRLYRGLDADLAVGATSIAGIQNAATGNDSYINTARFSNDTQPAGINIGKSRGVTVTTQGAVLSGDPLGHVNFCGSDGVGMNVAAQVEVVASENYTTTARGAHMDFRTTAPGTTARAVKMRLADNGELRIGNTATDGSGAKLQVTGYATADTPPAGDSSRKLATTAWVMSTLLTASVGQIIIEPRTTARAGCLKLNGALLKRADYPELWAYAQASGAIVTDAAWLAGSWGCFSHGDGNTTFRIPEYRGEYLRFWDDARGADAGRGIGVFQDSQNKTHSHAASATPVGDHNHGAWTDAQGWHGHGVNDPGHAHSFQTWTGGGATGAGRVSGSYVTNADAWAGTSASYTGISIAGDGSHAHNVGVGYAGNHSHAITVNADGGAEVRVRNISALAMIRAF</sequence>
<dbReference type="CDD" id="cd19958">
    <property type="entry name" value="pyocin_knob"/>
    <property type="match status" value="1"/>
</dbReference>
<dbReference type="InterPro" id="IPR037053">
    <property type="entry name" value="Phage_tail_collar_dom_sf"/>
</dbReference>
<dbReference type="AlphaFoldDB" id="B3R3K1"/>
<dbReference type="BioCyc" id="CTAI977880:RALTA_RS28865-MONOMER"/>
<evidence type="ECO:0000256" key="1">
    <source>
        <dbReference type="SAM" id="MobiDB-lite"/>
    </source>
</evidence>
<protein>
    <submittedName>
        <fullName evidence="2">Bacteriophage large tail fiber protein</fullName>
    </submittedName>
</protein>
<dbReference type="GeneID" id="60755861"/>
<dbReference type="KEGG" id="cti:RALTA_A0915"/>
<dbReference type="Proteomes" id="UP000001692">
    <property type="component" value="Chromosome 1"/>
</dbReference>
<dbReference type="EMBL" id="CU633749">
    <property type="protein sequence ID" value="CAQ68883.1"/>
    <property type="molecule type" value="Genomic_DNA"/>
</dbReference>
<dbReference type="PANTHER" id="PTHR35191">
    <property type="entry name" value="PROPHAGE SIDE TAIL FIBER PROTEIN HOMOLOG STFQ-RELATED"/>
    <property type="match status" value="1"/>
</dbReference>
<dbReference type="RefSeq" id="WP_012352217.1">
    <property type="nucleotide sequence ID" value="NC_010528.1"/>
</dbReference>
<name>B3R3K1_CUPTR</name>
<feature type="region of interest" description="Disordered" evidence="1">
    <location>
        <begin position="192"/>
        <end position="215"/>
    </location>
</feature>
<reference evidence="2 3" key="1">
    <citation type="journal article" date="2008" name="Genome Res.">
        <title>Genome sequence of the beta-rhizobium Cupriavidus taiwanensis and comparative genomics of rhizobia.</title>
        <authorList>
            <person name="Amadou C."/>
            <person name="Pascal G."/>
            <person name="Mangenot S."/>
            <person name="Glew M."/>
            <person name="Bontemps C."/>
            <person name="Capela D."/>
            <person name="Carrere S."/>
            <person name="Cruveiller S."/>
            <person name="Dossat C."/>
            <person name="Lajus A."/>
            <person name="Marchetti M."/>
            <person name="Poinsot V."/>
            <person name="Rouy Z."/>
            <person name="Servin B."/>
            <person name="Saad M."/>
            <person name="Schenowitz C."/>
            <person name="Barbe V."/>
            <person name="Batut J."/>
            <person name="Medigue C."/>
            <person name="Masson-Boivin C."/>
        </authorList>
    </citation>
    <scope>NUCLEOTIDE SEQUENCE [LARGE SCALE GENOMIC DNA]</scope>
    <source>
        <strain evidence="3">DSM 17343 / BCRC 17206 / CCUG 44338 / CIP 107171 / LMG 19424 / R1</strain>
    </source>
</reference>
<keyword evidence="3" id="KW-1185">Reference proteome</keyword>
<dbReference type="InterPro" id="IPR051934">
    <property type="entry name" value="Phage_Tail_Fiber_Structural"/>
</dbReference>
<dbReference type="HOGENOM" id="CLU_015700_0_0_4"/>
<proteinExistence type="predicted"/>
<dbReference type="SUPFAM" id="SSF88874">
    <property type="entry name" value="Receptor-binding domain of short tail fibre protein gp12"/>
    <property type="match status" value="1"/>
</dbReference>
<dbReference type="eggNOG" id="COG4675">
    <property type="taxonomic scope" value="Bacteria"/>
</dbReference>
<organism evidence="2 3">
    <name type="scientific">Cupriavidus taiwanensis (strain DSM 17343 / BCRC 17206 / CCUG 44338 / CIP 107171 / LMG 19424 / R1)</name>
    <name type="common">Ralstonia taiwanensis (strain LMG 19424)</name>
    <dbReference type="NCBI Taxonomy" id="977880"/>
    <lineage>
        <taxon>Bacteria</taxon>
        <taxon>Pseudomonadati</taxon>
        <taxon>Pseudomonadota</taxon>
        <taxon>Betaproteobacteria</taxon>
        <taxon>Burkholderiales</taxon>
        <taxon>Burkholderiaceae</taxon>
        <taxon>Cupriavidus</taxon>
    </lineage>
</organism>
<gene>
    <name evidence="2" type="primary">gpH</name>
    <name evidence="2" type="ordered locus">RALTA_A0915</name>
</gene>
<accession>B3R3K1</accession>
<dbReference type="Gene3D" id="3.90.1340.10">
    <property type="entry name" value="Phage tail collar domain"/>
    <property type="match status" value="1"/>
</dbReference>
<evidence type="ECO:0000313" key="2">
    <source>
        <dbReference type="EMBL" id="CAQ68883.1"/>
    </source>
</evidence>
<evidence type="ECO:0000313" key="3">
    <source>
        <dbReference type="Proteomes" id="UP000001692"/>
    </source>
</evidence>
<dbReference type="PANTHER" id="PTHR35191:SF1">
    <property type="entry name" value="PROPHAGE SIDE TAIL FIBER PROTEIN HOMOLOG STFQ-RELATED"/>
    <property type="match status" value="1"/>
</dbReference>
<dbReference type="eggNOG" id="COG5301">
    <property type="taxonomic scope" value="Bacteria"/>
</dbReference>